<dbReference type="GO" id="GO:0004725">
    <property type="term" value="F:protein tyrosine phosphatase activity"/>
    <property type="evidence" value="ECO:0007669"/>
    <property type="project" value="InterPro"/>
</dbReference>
<sequence>MTFKKILFVCMGNSCSSPMAEVIMQNLMVKTSLYWEVDSAGLRTWNTGRRPHKKCLQILREHGLRSDHFCRQFTVNDFRYFDYVVAMDEAVFKELLLWGSGNPANKDCHVLLLSSFGKNGLPAFIESLSPTHKLKNFRCAYYQIKECCKQLILSQKVDIVKYELPSSEDEDLYYANKEKATQELDSVDPMPESSNGSGLYILPPEVRSQSSSTDPSYSKALENSLLPPAMPSCSQGTQRKLCRKCGQKFLAAL</sequence>
<dbReference type="Proteomes" id="UP001652680">
    <property type="component" value="Unassembled WGS sequence"/>
</dbReference>
<feature type="region of interest" description="Disordered" evidence="6">
    <location>
        <begin position="198"/>
        <end position="223"/>
    </location>
</feature>
<dbReference type="GO" id="GO:0003993">
    <property type="term" value="F:acid phosphatase activity"/>
    <property type="evidence" value="ECO:0007669"/>
    <property type="project" value="UniProtKB-EC"/>
</dbReference>
<keyword evidence="3" id="KW-0378">Hydrolase</keyword>
<keyword evidence="4" id="KW-0904">Protein phosphatase</keyword>
<dbReference type="CDD" id="cd16343">
    <property type="entry name" value="LMWPTP"/>
    <property type="match status" value="1"/>
</dbReference>
<dbReference type="SUPFAM" id="SSF52788">
    <property type="entry name" value="Phosphotyrosine protein phosphatases I"/>
    <property type="match status" value="1"/>
</dbReference>
<evidence type="ECO:0000256" key="5">
    <source>
        <dbReference type="PIRSR" id="PIRSR617867-1"/>
    </source>
</evidence>
<dbReference type="PRINTS" id="PR00719">
    <property type="entry name" value="LMWPTPASE"/>
</dbReference>
<dbReference type="EC" id="3.1.3.2" evidence="2"/>
<dbReference type="OrthoDB" id="3388at2759"/>
<organism evidence="10">
    <name type="scientific">Drosophila rhopaloa</name>
    <name type="common">Fruit fly</name>
    <dbReference type="NCBI Taxonomy" id="1041015"/>
    <lineage>
        <taxon>Eukaryota</taxon>
        <taxon>Metazoa</taxon>
        <taxon>Ecdysozoa</taxon>
        <taxon>Arthropoda</taxon>
        <taxon>Hexapoda</taxon>
        <taxon>Insecta</taxon>
        <taxon>Pterygota</taxon>
        <taxon>Neoptera</taxon>
        <taxon>Endopterygota</taxon>
        <taxon>Diptera</taxon>
        <taxon>Brachycera</taxon>
        <taxon>Muscomorpha</taxon>
        <taxon>Ephydroidea</taxon>
        <taxon>Drosophilidae</taxon>
        <taxon>Drosophila</taxon>
        <taxon>Sophophora</taxon>
    </lineage>
</organism>
<keyword evidence="9" id="KW-1185">Reference proteome</keyword>
<dbReference type="InterPro" id="IPR036196">
    <property type="entry name" value="Ptyr_pPase_sf"/>
</dbReference>
<dbReference type="Gene3D" id="3.40.50.2300">
    <property type="match status" value="1"/>
</dbReference>
<proteinExistence type="inferred from homology"/>
<evidence type="ECO:0000313" key="8">
    <source>
        <dbReference type="EnsemblMetazoa" id="XP_016985112.1"/>
    </source>
</evidence>
<feature type="active site" description="Nucleophile" evidence="5">
    <location>
        <position position="10"/>
    </location>
</feature>
<comment type="similarity">
    <text evidence="1">Belongs to the low molecular weight phosphotyrosine protein phosphatase family.</text>
</comment>
<evidence type="ECO:0000256" key="4">
    <source>
        <dbReference type="ARBA" id="ARBA00022912"/>
    </source>
</evidence>
<dbReference type="Pfam" id="PF01451">
    <property type="entry name" value="LMWPc"/>
    <property type="match status" value="1"/>
</dbReference>
<dbReference type="PANTHER" id="PTHR11717">
    <property type="entry name" value="LOW MOLECULAR WEIGHT PROTEIN TYROSINE PHOSPHATASE"/>
    <property type="match status" value="1"/>
</dbReference>
<evidence type="ECO:0000256" key="3">
    <source>
        <dbReference type="ARBA" id="ARBA00022801"/>
    </source>
</evidence>
<dbReference type="EnsemblMetazoa" id="XM_017129623.2">
    <property type="protein sequence ID" value="XP_016985112.1"/>
    <property type="gene ID" value="LOC108048764"/>
</dbReference>
<dbReference type="AlphaFoldDB" id="A0A6P4F412"/>
<gene>
    <name evidence="10" type="primary">LOC108048764</name>
    <name evidence="8" type="synonym">108048764</name>
</gene>
<dbReference type="GeneID" id="108048764"/>
<dbReference type="SMART" id="SM00226">
    <property type="entry name" value="LMWPc"/>
    <property type="match status" value="1"/>
</dbReference>
<evidence type="ECO:0000313" key="9">
    <source>
        <dbReference type="Proteomes" id="UP001652680"/>
    </source>
</evidence>
<reference evidence="9" key="1">
    <citation type="journal article" date="2021" name="Elife">
        <title>Highly contiguous assemblies of 101 drosophilid genomes.</title>
        <authorList>
            <person name="Kim B.Y."/>
            <person name="Wang J.R."/>
            <person name="Miller D.E."/>
            <person name="Barmina O."/>
            <person name="Delaney E."/>
            <person name="Thompson A."/>
            <person name="Comeault A.A."/>
            <person name="Peede D."/>
            <person name="D'Agostino E.R."/>
            <person name="Pelaez J."/>
            <person name="Aguilar J.M."/>
            <person name="Haji D."/>
            <person name="Matsunaga T."/>
            <person name="Armstrong E.E."/>
            <person name="Zych M."/>
            <person name="Ogawa Y."/>
            <person name="Stamenkovic-Radak M."/>
            <person name="Jelic M."/>
            <person name="Veselinovic M.S."/>
            <person name="Tanaskovic M."/>
            <person name="Eric P."/>
            <person name="Gao J.J."/>
            <person name="Katoh T.K."/>
            <person name="Toda M.J."/>
            <person name="Watabe H."/>
            <person name="Watada M."/>
            <person name="Davis J.S."/>
            <person name="Moyle L.C."/>
            <person name="Manoli G."/>
            <person name="Bertolini E."/>
            <person name="Kostal V."/>
            <person name="Hawley R.S."/>
            <person name="Takahashi A."/>
            <person name="Jones C.D."/>
            <person name="Price D.K."/>
            <person name="Whiteman N."/>
            <person name="Kopp A."/>
            <person name="Matute D.R."/>
            <person name="Petrov D.A."/>
        </authorList>
    </citation>
    <scope>NUCLEOTIDE SEQUENCE [LARGE SCALE GENOMIC DNA]</scope>
</reference>
<reference evidence="8" key="3">
    <citation type="submission" date="2025-05" db="UniProtKB">
        <authorList>
            <consortium name="EnsemblMetazoa"/>
        </authorList>
    </citation>
    <scope>IDENTIFICATION</scope>
</reference>
<feature type="compositionally biased region" description="Polar residues" evidence="6">
    <location>
        <begin position="207"/>
        <end position="216"/>
    </location>
</feature>
<accession>A0A6P4F412</accession>
<evidence type="ECO:0000259" key="7">
    <source>
        <dbReference type="SMART" id="SM00226"/>
    </source>
</evidence>
<dbReference type="InterPro" id="IPR023485">
    <property type="entry name" value="Ptyr_pPase"/>
</dbReference>
<dbReference type="PANTHER" id="PTHR11717:SF29">
    <property type="entry name" value="ACID PHOSPHATASE"/>
    <property type="match status" value="1"/>
</dbReference>
<evidence type="ECO:0000256" key="2">
    <source>
        <dbReference type="ARBA" id="ARBA00012646"/>
    </source>
</evidence>
<dbReference type="InterPro" id="IPR017867">
    <property type="entry name" value="Tyr_phospatase_low_mol_wt"/>
</dbReference>
<dbReference type="RefSeq" id="XP_016985112.1">
    <property type="nucleotide sequence ID" value="XM_017129623.1"/>
</dbReference>
<evidence type="ECO:0000256" key="1">
    <source>
        <dbReference type="ARBA" id="ARBA00011063"/>
    </source>
</evidence>
<name>A0A6P4F412_DRORH</name>
<dbReference type="InterPro" id="IPR050438">
    <property type="entry name" value="LMW_PTPase"/>
</dbReference>
<evidence type="ECO:0000313" key="10">
    <source>
        <dbReference type="RefSeq" id="XP_016985112.1"/>
    </source>
</evidence>
<reference evidence="10" key="2">
    <citation type="submission" date="2025-04" db="UniProtKB">
        <authorList>
            <consortium name="RefSeq"/>
        </authorList>
    </citation>
    <scope>IDENTIFICATION</scope>
</reference>
<evidence type="ECO:0000256" key="6">
    <source>
        <dbReference type="SAM" id="MobiDB-lite"/>
    </source>
</evidence>
<protein>
    <recommendedName>
        <fullName evidence="2">acid phosphatase</fullName>
        <ecNumber evidence="2">3.1.3.2</ecNumber>
    </recommendedName>
</protein>
<feature type="domain" description="Phosphotyrosine protein phosphatase I" evidence="7">
    <location>
        <begin position="4"/>
        <end position="154"/>
    </location>
</feature>